<dbReference type="AlphaFoldDB" id="A0AAX7UHI6"/>
<protein>
    <recommendedName>
        <fullName evidence="4">Spindlin a</fullName>
    </recommendedName>
</protein>
<reference evidence="2 3" key="1">
    <citation type="submission" date="2018-05" db="EMBL/GenBank/DDBJ databases">
        <authorList>
            <person name="Datahose"/>
        </authorList>
    </citation>
    <scope>NUCLEOTIDE SEQUENCE</scope>
</reference>
<keyword evidence="3" id="KW-1185">Reference proteome</keyword>
<reference evidence="2" key="3">
    <citation type="submission" date="2025-08" db="UniProtKB">
        <authorList>
            <consortium name="Ensembl"/>
        </authorList>
    </citation>
    <scope>IDENTIFICATION</scope>
</reference>
<dbReference type="PANTHER" id="PTHR10405">
    <property type="entry name" value="SPINDLIN"/>
    <property type="match status" value="1"/>
</dbReference>
<evidence type="ECO:0000313" key="3">
    <source>
        <dbReference type="Proteomes" id="UP000265100"/>
    </source>
</evidence>
<evidence type="ECO:0008006" key="4">
    <source>
        <dbReference type="Google" id="ProtNLM"/>
    </source>
</evidence>
<sequence length="266" mass="30683">MSKKRGRKRSSGELSDAVTPDPNYILGVRIQHNWRERGNQSKWKGTVLDRVCVNPSLFMVKYDGFDCVYGIELFKDERVSNLQVLSEKVGKSASALISSYFRFWSYSWVCIVLFHASVSTVNNKVKTPPGAEELVGKAVEHLFEKEDGEKNEWRGMVLSKAPVMTNWYYITYEKDPVLYMYQLWDDYAEGDLRILPEAENKHLLPADRKPGEETESLVGKQVEYVTDKGVKRTGLVIYQVPAKPSVYYIKYDDDFHIHVYDLVKTT</sequence>
<dbReference type="GO" id="GO:0007276">
    <property type="term" value="P:gamete generation"/>
    <property type="evidence" value="ECO:0007669"/>
    <property type="project" value="InterPro"/>
</dbReference>
<dbReference type="InterPro" id="IPR042567">
    <property type="entry name" value="SPIN/Ssty_sf"/>
</dbReference>
<reference evidence="3" key="2">
    <citation type="submission" date="2023-03" db="EMBL/GenBank/DDBJ databases">
        <authorList>
            <consortium name="Wellcome Sanger Institute Data Sharing"/>
        </authorList>
    </citation>
    <scope>NUCLEOTIDE SEQUENCE [LARGE SCALE GENOMIC DNA]</scope>
</reference>
<reference evidence="2" key="4">
    <citation type="submission" date="2025-09" db="UniProtKB">
        <authorList>
            <consortium name="Ensembl"/>
        </authorList>
    </citation>
    <scope>IDENTIFICATION</scope>
</reference>
<name>A0AAX7UHI6_ASTCA</name>
<dbReference type="InterPro" id="IPR003671">
    <property type="entry name" value="SPIN/Ssty"/>
</dbReference>
<evidence type="ECO:0000256" key="1">
    <source>
        <dbReference type="ARBA" id="ARBA00009467"/>
    </source>
</evidence>
<dbReference type="Proteomes" id="UP000265100">
    <property type="component" value="Chromosome 23"/>
</dbReference>
<evidence type="ECO:0000313" key="2">
    <source>
        <dbReference type="Ensembl" id="ENSACLP00000068824.1"/>
    </source>
</evidence>
<comment type="similarity">
    <text evidence="1">Belongs to the SPIN/STSY family.</text>
</comment>
<dbReference type="Gene3D" id="2.80.10.70">
    <property type="entry name" value="Spindlin/Ssty"/>
    <property type="match status" value="2"/>
</dbReference>
<organism evidence="2 3">
    <name type="scientific">Astatotilapia calliptera</name>
    <name type="common">Eastern happy</name>
    <name type="synonym">Chromis callipterus</name>
    <dbReference type="NCBI Taxonomy" id="8154"/>
    <lineage>
        <taxon>Eukaryota</taxon>
        <taxon>Metazoa</taxon>
        <taxon>Chordata</taxon>
        <taxon>Craniata</taxon>
        <taxon>Vertebrata</taxon>
        <taxon>Euteleostomi</taxon>
        <taxon>Actinopterygii</taxon>
        <taxon>Neopterygii</taxon>
        <taxon>Teleostei</taxon>
        <taxon>Neoteleostei</taxon>
        <taxon>Acanthomorphata</taxon>
        <taxon>Ovalentaria</taxon>
        <taxon>Cichlomorphae</taxon>
        <taxon>Cichliformes</taxon>
        <taxon>Cichlidae</taxon>
        <taxon>African cichlids</taxon>
        <taxon>Pseudocrenilabrinae</taxon>
        <taxon>Haplochromini</taxon>
        <taxon>Astatotilapia</taxon>
    </lineage>
</organism>
<dbReference type="Ensembl" id="ENSACLT00000071923.1">
    <property type="protein sequence ID" value="ENSACLP00000068824.1"/>
    <property type="gene ID" value="ENSACLG00000039928.1"/>
</dbReference>
<accession>A0AAX7UHI6</accession>
<proteinExistence type="inferred from homology"/>
<dbReference type="Pfam" id="PF02513">
    <property type="entry name" value="Spin-Ssty"/>
    <property type="match status" value="3"/>
</dbReference>
<dbReference type="GeneTree" id="ENSGT00950000182925"/>